<dbReference type="Pfam" id="PF07891">
    <property type="entry name" value="DUF1666"/>
    <property type="match status" value="1"/>
</dbReference>
<sequence length="879" mass="101340">MEKTRGGAFTATHPASFLNKPSNEVICRRMTLFFRSCFFFITSSLIWLFSFLALHLFRIRKGDSSHSHDLQSSVIDDSKRVETCSQVRDSCARNYDCFEEKDSPPCLTFKFQYQLSAHQNSGKEEPQQSDAKQNTSSLSTSTHSYQFASAKDLSGFVEQPEVKTFVIQESVDDPDIFSLYDNKNCNTLLSPKAANLNAVHTMDGLDGTREENFPISCQPLEKEKPVISETNLSGELERAGQAKFLLQEFSGFDSDTDTLSASDGYSVKELAMDSDSEGMLSDHEHEAEGTAKYSIDAIRFRVKLLQDIRRLEEAQLQLVHDRDEESAPEIGRISLANNHLDENLQEHESDFSFTEKKELNQGEVESNQAQKFGEPKLLTLDPLTDSIHDELHATEKQIILRKNSDEILYPTDLVKLDGIYDECLDEQEERINSTESRDSIRRITNIEDAAMAELDKEDVALMAELDELEREEQASKENKGIKEREVEDLDDDDDDDELESLWEHEDLIEQLKMELKRVRATGLPTIKEESETPKTVDDLKPWKMDEKFLHENPMDELYKFYKSYRERIRKLDILSNQKMYAIGLLQLKDPLHSMGPQKSLIPAIASILSQSFGSCSGKFGISPSEKFIKELQNDLEMVYVGQTCLSWEFLRWQYEKARQLPESDPYRGHQYNQVAGEFQQFQVMMQRFIEDEAFQGPRLPNFVKNRCSLQNLLLVPVIREDSLKEKREDQRKGNHVITSEILEEIMEESIGIFWEFVKADKDETPGILKGLMGPRVEFQDPTDSEFMAEIQSNLHKKEKKLKDIVRTGNCLVKKFKKPKEDRLNQDIFFSHVDLKLIARVLRMSRVTTEQLVWCHAKLSCITFTERKIHREPSFLLFPC</sequence>
<dbReference type="AlphaFoldDB" id="A0AAQ3QQX5"/>
<dbReference type="InterPro" id="IPR012870">
    <property type="entry name" value="DUF1666"/>
</dbReference>
<keyword evidence="2" id="KW-0472">Membrane</keyword>
<dbReference type="PANTHER" id="PTHR46741">
    <property type="entry name" value="OS09G0413600 PROTEIN"/>
    <property type="match status" value="1"/>
</dbReference>
<dbReference type="EMBL" id="CP136898">
    <property type="protein sequence ID" value="WOL20279.1"/>
    <property type="molecule type" value="Genomic_DNA"/>
</dbReference>
<proteinExistence type="predicted"/>
<protein>
    <recommendedName>
        <fullName evidence="5">Ribosomal protein L34Ae</fullName>
    </recommendedName>
</protein>
<dbReference type="Proteomes" id="UP001327560">
    <property type="component" value="Chromosome 9"/>
</dbReference>
<gene>
    <name evidence="3" type="ORF">Cni_G29083</name>
</gene>
<reference evidence="3 4" key="1">
    <citation type="submission" date="2023-10" db="EMBL/GenBank/DDBJ databases">
        <title>Chromosome-scale genome assembly provides insights into flower coloration mechanisms of Canna indica.</title>
        <authorList>
            <person name="Li C."/>
        </authorList>
    </citation>
    <scope>NUCLEOTIDE SEQUENCE [LARGE SCALE GENOMIC DNA]</scope>
    <source>
        <tissue evidence="3">Flower</tissue>
    </source>
</reference>
<feature type="region of interest" description="Disordered" evidence="1">
    <location>
        <begin position="469"/>
        <end position="496"/>
    </location>
</feature>
<keyword evidence="2" id="KW-0812">Transmembrane</keyword>
<feature type="transmembrane region" description="Helical" evidence="2">
    <location>
        <begin position="38"/>
        <end position="57"/>
    </location>
</feature>
<dbReference type="PANTHER" id="PTHR46741:SF2">
    <property type="entry name" value="RIBOSOMAL PROTEIN L34AE"/>
    <property type="match status" value="1"/>
</dbReference>
<organism evidence="3 4">
    <name type="scientific">Canna indica</name>
    <name type="common">Indian-shot</name>
    <dbReference type="NCBI Taxonomy" id="4628"/>
    <lineage>
        <taxon>Eukaryota</taxon>
        <taxon>Viridiplantae</taxon>
        <taxon>Streptophyta</taxon>
        <taxon>Embryophyta</taxon>
        <taxon>Tracheophyta</taxon>
        <taxon>Spermatophyta</taxon>
        <taxon>Magnoliopsida</taxon>
        <taxon>Liliopsida</taxon>
        <taxon>Zingiberales</taxon>
        <taxon>Cannaceae</taxon>
        <taxon>Canna</taxon>
    </lineage>
</organism>
<feature type="compositionally biased region" description="Basic and acidic residues" evidence="1">
    <location>
        <begin position="471"/>
        <end position="485"/>
    </location>
</feature>
<feature type="compositionally biased region" description="Acidic residues" evidence="1">
    <location>
        <begin position="486"/>
        <end position="496"/>
    </location>
</feature>
<name>A0AAQ3QQX5_9LILI</name>
<evidence type="ECO:0000313" key="3">
    <source>
        <dbReference type="EMBL" id="WOL20279.1"/>
    </source>
</evidence>
<accession>A0AAQ3QQX5</accession>
<evidence type="ECO:0008006" key="5">
    <source>
        <dbReference type="Google" id="ProtNLM"/>
    </source>
</evidence>
<keyword evidence="4" id="KW-1185">Reference proteome</keyword>
<keyword evidence="2" id="KW-1133">Transmembrane helix</keyword>
<evidence type="ECO:0000256" key="1">
    <source>
        <dbReference type="SAM" id="MobiDB-lite"/>
    </source>
</evidence>
<evidence type="ECO:0000313" key="4">
    <source>
        <dbReference type="Proteomes" id="UP001327560"/>
    </source>
</evidence>
<evidence type="ECO:0000256" key="2">
    <source>
        <dbReference type="SAM" id="Phobius"/>
    </source>
</evidence>